<keyword evidence="2" id="KW-1133">Transmembrane helix</keyword>
<accession>A0ABW2S8H3</accession>
<evidence type="ECO:0000256" key="1">
    <source>
        <dbReference type="SAM" id="Coils"/>
    </source>
</evidence>
<proteinExistence type="predicted"/>
<sequence>MTVQLELWHVITLCLTLLGFFFGLVKALLAQQLSHIDAAFAAQNSRLEKIEQANRDESNNWQRAERELLNLKAELPLNYVRREDYVQAVATIMAKLDAMSMRFENILLKGQKNHE</sequence>
<dbReference type="RefSeq" id="WP_382199035.1">
    <property type="nucleotide sequence ID" value="NZ_JBHTBZ010000012.1"/>
</dbReference>
<keyword evidence="2" id="KW-0472">Membrane</keyword>
<dbReference type="EMBL" id="JBHTBZ010000012">
    <property type="protein sequence ID" value="MFC7459791.1"/>
    <property type="molecule type" value="Genomic_DNA"/>
</dbReference>
<keyword evidence="4" id="KW-1185">Reference proteome</keyword>
<evidence type="ECO:0000313" key="3">
    <source>
        <dbReference type="EMBL" id="MFC7459791.1"/>
    </source>
</evidence>
<reference evidence="4" key="1">
    <citation type="journal article" date="2019" name="Int. J. Syst. Evol. Microbiol.">
        <title>The Global Catalogue of Microorganisms (GCM) 10K type strain sequencing project: providing services to taxonomists for standard genome sequencing and annotation.</title>
        <authorList>
            <consortium name="The Broad Institute Genomics Platform"/>
            <consortium name="The Broad Institute Genome Sequencing Center for Infectious Disease"/>
            <person name="Wu L."/>
            <person name="Ma J."/>
        </authorList>
    </citation>
    <scope>NUCLEOTIDE SEQUENCE [LARGE SCALE GENOMIC DNA]</scope>
    <source>
        <strain evidence="4">CCUG 53903</strain>
    </source>
</reference>
<name>A0ABW2S8H3_9BURK</name>
<organism evidence="3 4">
    <name type="scientific">Hydrogenophaga defluvii</name>
    <dbReference type="NCBI Taxonomy" id="249410"/>
    <lineage>
        <taxon>Bacteria</taxon>
        <taxon>Pseudomonadati</taxon>
        <taxon>Pseudomonadota</taxon>
        <taxon>Betaproteobacteria</taxon>
        <taxon>Burkholderiales</taxon>
        <taxon>Comamonadaceae</taxon>
        <taxon>Hydrogenophaga</taxon>
    </lineage>
</organism>
<dbReference type="Proteomes" id="UP001596457">
    <property type="component" value="Unassembled WGS sequence"/>
</dbReference>
<gene>
    <name evidence="3" type="ORF">ACFQU0_05035</name>
</gene>
<feature type="transmembrane region" description="Helical" evidence="2">
    <location>
        <begin position="6"/>
        <end position="25"/>
    </location>
</feature>
<evidence type="ECO:0000256" key="2">
    <source>
        <dbReference type="SAM" id="Phobius"/>
    </source>
</evidence>
<keyword evidence="2" id="KW-0812">Transmembrane</keyword>
<evidence type="ECO:0000313" key="4">
    <source>
        <dbReference type="Proteomes" id="UP001596457"/>
    </source>
</evidence>
<feature type="coiled-coil region" evidence="1">
    <location>
        <begin position="47"/>
        <end position="74"/>
    </location>
</feature>
<comment type="caution">
    <text evidence="3">The sequence shown here is derived from an EMBL/GenBank/DDBJ whole genome shotgun (WGS) entry which is preliminary data.</text>
</comment>
<keyword evidence="1" id="KW-0175">Coiled coil</keyword>
<protein>
    <submittedName>
        <fullName evidence="3">Uncharacterized protein</fullName>
    </submittedName>
</protein>